<dbReference type="EMBL" id="KZ819888">
    <property type="protein sequence ID" value="PWN50894.1"/>
    <property type="molecule type" value="Genomic_DNA"/>
</dbReference>
<name>A0ACD0NYK1_9BASI</name>
<protein>
    <submittedName>
        <fullName evidence="1">Uncharacterized protein</fullName>
    </submittedName>
</protein>
<accession>A0ACD0NYK1</accession>
<dbReference type="Proteomes" id="UP000245626">
    <property type="component" value="Unassembled WGS sequence"/>
</dbReference>
<keyword evidence="2" id="KW-1185">Reference proteome</keyword>
<proteinExistence type="predicted"/>
<sequence length="103" mass="12154">MGTCVCACACVRDRERKRERREERGKEREKMLVCVMHDVLQVSIRSPFHRRSTYLSLDVGRIVRSQTDRRAEGNRLPFDVHLFSFSSLLSFFLLFLFSRDIPS</sequence>
<organism evidence="1 2">
    <name type="scientific">Violaceomyces palustris</name>
    <dbReference type="NCBI Taxonomy" id="1673888"/>
    <lineage>
        <taxon>Eukaryota</taxon>
        <taxon>Fungi</taxon>
        <taxon>Dikarya</taxon>
        <taxon>Basidiomycota</taxon>
        <taxon>Ustilaginomycotina</taxon>
        <taxon>Ustilaginomycetes</taxon>
        <taxon>Violaceomycetales</taxon>
        <taxon>Violaceomycetaceae</taxon>
        <taxon>Violaceomyces</taxon>
    </lineage>
</organism>
<reference evidence="1 2" key="1">
    <citation type="journal article" date="2018" name="Mol. Biol. Evol.">
        <title>Broad Genomic Sampling Reveals a Smut Pathogenic Ancestry of the Fungal Clade Ustilaginomycotina.</title>
        <authorList>
            <person name="Kijpornyongpan T."/>
            <person name="Mondo S.J."/>
            <person name="Barry K."/>
            <person name="Sandor L."/>
            <person name="Lee J."/>
            <person name="Lipzen A."/>
            <person name="Pangilinan J."/>
            <person name="LaButti K."/>
            <person name="Hainaut M."/>
            <person name="Henrissat B."/>
            <person name="Grigoriev I.V."/>
            <person name="Spatafora J.W."/>
            <person name="Aime M.C."/>
        </authorList>
    </citation>
    <scope>NUCLEOTIDE SEQUENCE [LARGE SCALE GENOMIC DNA]</scope>
    <source>
        <strain evidence="1 2">SA 807</strain>
    </source>
</reference>
<gene>
    <name evidence="1" type="ORF">IE53DRAFT_74849</name>
</gene>
<evidence type="ECO:0000313" key="2">
    <source>
        <dbReference type="Proteomes" id="UP000245626"/>
    </source>
</evidence>
<evidence type="ECO:0000313" key="1">
    <source>
        <dbReference type="EMBL" id="PWN50894.1"/>
    </source>
</evidence>